<feature type="transmembrane region" description="Helical" evidence="1">
    <location>
        <begin position="335"/>
        <end position="354"/>
    </location>
</feature>
<dbReference type="PANTHER" id="PTHR23537">
    <property type="match status" value="1"/>
</dbReference>
<feature type="transmembrane region" description="Helical" evidence="1">
    <location>
        <begin position="102"/>
        <end position="127"/>
    </location>
</feature>
<feature type="transmembrane region" description="Helical" evidence="1">
    <location>
        <begin position="270"/>
        <end position="290"/>
    </location>
</feature>
<organism evidence="2">
    <name type="scientific">uncultured bacterium 51</name>
    <dbReference type="NCBI Taxonomy" id="1748279"/>
    <lineage>
        <taxon>Bacteria</taxon>
        <taxon>environmental samples</taxon>
    </lineage>
</organism>
<feature type="transmembrane region" description="Helical" evidence="1">
    <location>
        <begin position="167"/>
        <end position="186"/>
    </location>
</feature>
<reference evidence="2" key="1">
    <citation type="submission" date="2015-10" db="EMBL/GenBank/DDBJ databases">
        <title>Biosynthesis of SCL-MCL polyhydroxyalkanoates by metagenomic clones in Pseudomonas putida.</title>
        <authorList>
            <person name="Cheng J."/>
            <person name="Charles T.C."/>
        </authorList>
    </citation>
    <scope>NUCLEOTIDE SEQUENCE</scope>
</reference>
<evidence type="ECO:0000256" key="1">
    <source>
        <dbReference type="SAM" id="Phobius"/>
    </source>
</evidence>
<feature type="transmembrane region" description="Helical" evidence="1">
    <location>
        <begin position="244"/>
        <end position="263"/>
    </location>
</feature>
<name>A0A0U3TYB0_9BACT</name>
<dbReference type="InterPro" id="IPR036259">
    <property type="entry name" value="MFS_trans_sf"/>
</dbReference>
<dbReference type="Pfam" id="PF06779">
    <property type="entry name" value="MFS_4"/>
    <property type="match status" value="1"/>
</dbReference>
<dbReference type="Gene3D" id="1.20.1250.20">
    <property type="entry name" value="MFS general substrate transporter like domains"/>
    <property type="match status" value="2"/>
</dbReference>
<keyword evidence="1" id="KW-0812">Transmembrane</keyword>
<sequence>MATAARPLSTVILCIAGALSLAVAMGVGRFAFTPMLPLMIREGLLDVASGGWIAAANYVGYLVGALTAARLRLRATQLALLGLLATALLTATMSFPQPWLWAVWRLLAGVASAWVFVATGVWCLGALAQAGRSQFGGVVYAGVGIGIAVAGLHVWLAAALGVGAQDLWLQLAVLALALGVPVLFALRRIDVPAPSRATVTSAAPDVSSGLVLSYGVMGFGYILPATFLPVLARNVIDDPRWFGLAWPVFGAMAALSTLLAARWMQRRSRLEVWAVCQALMGAGALLPSLWMHGIAIALSAALVGGTFMVITLAGVQEARVRATQDSTRAIGRMTAAFAAGQIAGPVASALLLHVPALRTSGIDIALQAAALALFATAWWLQREARQRAASFPEVCHAR</sequence>
<dbReference type="PANTHER" id="PTHR23537:SF1">
    <property type="entry name" value="SUGAR TRANSPORTER"/>
    <property type="match status" value="1"/>
</dbReference>
<feature type="transmembrane region" description="Helical" evidence="1">
    <location>
        <begin position="211"/>
        <end position="232"/>
    </location>
</feature>
<feature type="transmembrane region" description="Helical" evidence="1">
    <location>
        <begin position="139"/>
        <end position="161"/>
    </location>
</feature>
<dbReference type="AlphaFoldDB" id="A0A0U3TYB0"/>
<feature type="transmembrane region" description="Helical" evidence="1">
    <location>
        <begin position="360"/>
        <end position="380"/>
    </location>
</feature>
<feature type="transmembrane region" description="Helical" evidence="1">
    <location>
        <begin position="78"/>
        <end position="96"/>
    </location>
</feature>
<dbReference type="InterPro" id="IPR010645">
    <property type="entry name" value="MFS_4"/>
</dbReference>
<dbReference type="EMBL" id="KT944272">
    <property type="protein sequence ID" value="ALV86688.1"/>
    <property type="molecule type" value="Genomic_DNA"/>
</dbReference>
<dbReference type="GO" id="GO:0005886">
    <property type="term" value="C:plasma membrane"/>
    <property type="evidence" value="ECO:0007669"/>
    <property type="project" value="TreeGrafter"/>
</dbReference>
<proteinExistence type="predicted"/>
<feature type="transmembrane region" description="Helical" evidence="1">
    <location>
        <begin position="296"/>
        <end position="315"/>
    </location>
</feature>
<dbReference type="SUPFAM" id="SSF103473">
    <property type="entry name" value="MFS general substrate transporter"/>
    <property type="match status" value="1"/>
</dbReference>
<evidence type="ECO:0000313" key="2">
    <source>
        <dbReference type="EMBL" id="ALV86688.1"/>
    </source>
</evidence>
<keyword evidence="1" id="KW-0472">Membrane</keyword>
<protein>
    <submittedName>
        <fullName evidence="2">Transporter</fullName>
    </submittedName>
</protein>
<feature type="transmembrane region" description="Helical" evidence="1">
    <location>
        <begin position="48"/>
        <end position="66"/>
    </location>
</feature>
<accession>A0A0U3TYB0</accession>
<keyword evidence="1" id="KW-1133">Transmembrane helix</keyword>